<dbReference type="RefSeq" id="WP_323576920.1">
    <property type="nucleotide sequence ID" value="NZ_JAYGJQ010000002.1"/>
</dbReference>
<reference evidence="1 2" key="1">
    <citation type="submission" date="2023-11" db="EMBL/GenBank/DDBJ databases">
        <title>A Novel Polar Bacteriovorax (B. antarcticus) Isolated from the Biocrust in Antarctica.</title>
        <authorList>
            <person name="Mun W."/>
            <person name="Choi S.Y."/>
            <person name="Mitchell R.J."/>
        </authorList>
    </citation>
    <scope>NUCLEOTIDE SEQUENCE [LARGE SCALE GENOMIC DNA]</scope>
    <source>
        <strain evidence="1 2">PP10</strain>
    </source>
</reference>
<proteinExistence type="predicted"/>
<protein>
    <recommendedName>
        <fullName evidence="3">Lipoprotein</fullName>
    </recommendedName>
</protein>
<sequence length="201" mass="22862">MKKMSLLFGILMLLSSCKEIEGELKVEQAFNVNKKYGLLNRKTREVKIGQETYKAELEFSSKKKLNLNLEGGSLGKLSILIKAEDDFEIPSYDGEFSIPHNEINQPFDIRGEVESSATQSDVQHSTKSCTWEVVERHCDEFGCRDVKVTIQGQQEYDYQTTYSTKKVRLKILKVGTDEVLANFSGSTSDQETRRDNTSPCR</sequence>
<evidence type="ECO:0000313" key="1">
    <source>
        <dbReference type="EMBL" id="MEA9357026.1"/>
    </source>
</evidence>
<gene>
    <name evidence="1" type="ORF">SHI21_12450</name>
</gene>
<dbReference type="Proteomes" id="UP001302274">
    <property type="component" value="Unassembled WGS sequence"/>
</dbReference>
<name>A0ABU5VVE0_9BACT</name>
<dbReference type="EMBL" id="JAYGJQ010000002">
    <property type="protein sequence ID" value="MEA9357026.1"/>
    <property type="molecule type" value="Genomic_DNA"/>
</dbReference>
<comment type="caution">
    <text evidence="1">The sequence shown here is derived from an EMBL/GenBank/DDBJ whole genome shotgun (WGS) entry which is preliminary data.</text>
</comment>
<organism evidence="1 2">
    <name type="scientific">Bacteriovorax antarcticus</name>
    <dbReference type="NCBI Taxonomy" id="3088717"/>
    <lineage>
        <taxon>Bacteria</taxon>
        <taxon>Pseudomonadati</taxon>
        <taxon>Bdellovibrionota</taxon>
        <taxon>Bacteriovoracia</taxon>
        <taxon>Bacteriovoracales</taxon>
        <taxon>Bacteriovoracaceae</taxon>
        <taxon>Bacteriovorax</taxon>
    </lineage>
</organism>
<dbReference type="PROSITE" id="PS51257">
    <property type="entry name" value="PROKAR_LIPOPROTEIN"/>
    <property type="match status" value="1"/>
</dbReference>
<evidence type="ECO:0000313" key="2">
    <source>
        <dbReference type="Proteomes" id="UP001302274"/>
    </source>
</evidence>
<evidence type="ECO:0008006" key="3">
    <source>
        <dbReference type="Google" id="ProtNLM"/>
    </source>
</evidence>
<keyword evidence="2" id="KW-1185">Reference proteome</keyword>
<accession>A0ABU5VVE0</accession>